<name>A0A429G8D9_9CREN</name>
<evidence type="ECO:0000256" key="7">
    <source>
        <dbReference type="ARBA" id="ARBA00022777"/>
    </source>
</evidence>
<comment type="similarity">
    <text evidence="2 10">Belongs to the phosphoglycerate kinase family.</text>
</comment>
<evidence type="ECO:0000313" key="12">
    <source>
        <dbReference type="Proteomes" id="UP000278149"/>
    </source>
</evidence>
<dbReference type="InterPro" id="IPR036043">
    <property type="entry name" value="Phosphoglycerate_kinase_sf"/>
</dbReference>
<dbReference type="PRINTS" id="PR00477">
    <property type="entry name" value="PHGLYCKINASE"/>
</dbReference>
<evidence type="ECO:0000256" key="9">
    <source>
        <dbReference type="PIRSR" id="PIRSR000724-2"/>
    </source>
</evidence>
<dbReference type="InterPro" id="IPR015911">
    <property type="entry name" value="Phosphoglycerate_kinase_CS"/>
</dbReference>
<keyword evidence="6" id="KW-0547">Nucleotide-binding</keyword>
<evidence type="ECO:0000256" key="10">
    <source>
        <dbReference type="RuleBase" id="RU000532"/>
    </source>
</evidence>
<dbReference type="GO" id="GO:0006096">
    <property type="term" value="P:glycolytic process"/>
    <property type="evidence" value="ECO:0007669"/>
    <property type="project" value="InterPro"/>
</dbReference>
<accession>A0A429G8D9</accession>
<dbReference type="PIRSF" id="PIRSF000724">
    <property type="entry name" value="Pgk"/>
    <property type="match status" value="1"/>
</dbReference>
<dbReference type="AlphaFoldDB" id="A0A429G8D9"/>
<reference evidence="11 12" key="1">
    <citation type="submission" date="2018-10" db="EMBL/GenBank/DDBJ databases">
        <title>Co-occurring genomic capacity for anaerobic methane metabolism and dissimilatory sulfite reduction discovered in the Korarchaeota.</title>
        <authorList>
            <person name="Mckay L.J."/>
            <person name="Dlakic M."/>
            <person name="Fields M.W."/>
            <person name="Delmont T.O."/>
            <person name="Eren A.M."/>
            <person name="Jay Z.J."/>
            <person name="Klingelsmith K.B."/>
            <person name="Rusch D.B."/>
            <person name="Inskeep W.P."/>
        </authorList>
    </citation>
    <scope>NUCLEOTIDE SEQUENCE [LARGE SCALE GENOMIC DNA]</scope>
    <source>
        <strain evidence="11 12">WS</strain>
    </source>
</reference>
<evidence type="ECO:0000256" key="3">
    <source>
        <dbReference type="ARBA" id="ARBA00013061"/>
    </source>
</evidence>
<keyword evidence="5 10" id="KW-0808">Transferase</keyword>
<dbReference type="PANTHER" id="PTHR11406:SF23">
    <property type="entry name" value="PHOSPHOGLYCERATE KINASE 1, CHLOROPLASTIC-RELATED"/>
    <property type="match status" value="1"/>
</dbReference>
<dbReference type="Gene3D" id="3.40.50.1260">
    <property type="entry name" value="Phosphoglycerate kinase, N-terminal domain"/>
    <property type="match status" value="2"/>
</dbReference>
<evidence type="ECO:0000313" key="11">
    <source>
        <dbReference type="EMBL" id="RSN70055.1"/>
    </source>
</evidence>
<sequence length="402" mass="43945">MKTRRVPTLDDLYVENKKVFLRADMNVPIGENGEIMEIEKIKQAAKTLKELIERGASVVVGTHQGRPGSSDFITTEPHAVELSKELGIDVEYVDGVFSSDVRERIKRMKKGDVIMLENLRFMAEENIEGDPKDLVKTHLVQKLAPLFDAYVNDAFQAAHRSQPSLVAFPYLLPSAAGRNMQKMLNEMMELDSIKGRRILILGGAKVPDKLKVMVHAVRNNKAAEVLTGGLVGMLLALAAGHKLNGKIRKMKDLDLLLPAAREILNEAPGRIFYPVDFLVKLEDGRIENFPVYAIPENAEIIDIGVGTIELYKEKLKGADIAIANGPMGIFEKPESRRGTLEIVSAMEKYAKESVLCGGHLSAAADMVGVKGSKVYTAGGAVMYGLAGLPLPAVDALRESSSK</sequence>
<comment type="caution">
    <text evidence="11">The sequence shown here is derived from an EMBL/GenBank/DDBJ whole genome shotgun (WGS) entry which is preliminary data.</text>
</comment>
<dbReference type="GO" id="GO:0004618">
    <property type="term" value="F:phosphoglycerate kinase activity"/>
    <property type="evidence" value="ECO:0007669"/>
    <property type="project" value="UniProtKB-EC"/>
</dbReference>
<organism evidence="11 12">
    <name type="scientific">Candidatus Korarchaeum cryptofilum</name>
    <dbReference type="NCBI Taxonomy" id="498846"/>
    <lineage>
        <taxon>Archaea</taxon>
        <taxon>Thermoproteota</taxon>
        <taxon>Candidatus Korarchaeia</taxon>
        <taxon>Candidatus Korarchaeales</taxon>
        <taxon>Candidatus Korarchaeaceae</taxon>
        <taxon>Candidatus Korarchaeum</taxon>
    </lineage>
</organism>
<feature type="binding site" evidence="9">
    <location>
        <position position="331"/>
    </location>
    <ligand>
        <name>ATP</name>
        <dbReference type="ChEBI" id="CHEBI:30616"/>
    </ligand>
</feature>
<dbReference type="EMBL" id="RCOR01000014">
    <property type="protein sequence ID" value="RSN70055.1"/>
    <property type="molecule type" value="Genomic_DNA"/>
</dbReference>
<dbReference type="InterPro" id="IPR015824">
    <property type="entry name" value="Phosphoglycerate_kinase_N"/>
</dbReference>
<evidence type="ECO:0000256" key="4">
    <source>
        <dbReference type="ARBA" id="ARBA00016471"/>
    </source>
</evidence>
<comment type="catalytic activity">
    <reaction evidence="1 10">
        <text>(2R)-3-phosphoglycerate + ATP = (2R)-3-phospho-glyceroyl phosphate + ADP</text>
        <dbReference type="Rhea" id="RHEA:14801"/>
        <dbReference type="ChEBI" id="CHEBI:30616"/>
        <dbReference type="ChEBI" id="CHEBI:57604"/>
        <dbReference type="ChEBI" id="CHEBI:58272"/>
        <dbReference type="ChEBI" id="CHEBI:456216"/>
        <dbReference type="EC" id="2.7.2.3"/>
    </reaction>
</comment>
<gene>
    <name evidence="11" type="primary">pgk</name>
    <name evidence="11" type="ORF">D9Q81_01720</name>
</gene>
<dbReference type="PROSITE" id="PS00111">
    <property type="entry name" value="PGLYCERATE_KINASE"/>
    <property type="match status" value="1"/>
</dbReference>
<keyword evidence="7 10" id="KW-0418">Kinase</keyword>
<dbReference type="GO" id="GO:0005524">
    <property type="term" value="F:ATP binding"/>
    <property type="evidence" value="ECO:0007669"/>
    <property type="project" value="UniProtKB-KW"/>
</dbReference>
<dbReference type="EC" id="2.7.2.3" evidence="3 10"/>
<dbReference type="Pfam" id="PF00162">
    <property type="entry name" value="PGK"/>
    <property type="match status" value="1"/>
</dbReference>
<dbReference type="InterPro" id="IPR001576">
    <property type="entry name" value="Phosphoglycerate_kinase"/>
</dbReference>
<protein>
    <recommendedName>
        <fullName evidence="4 10">Phosphoglycerate kinase</fullName>
        <ecNumber evidence="3 10">2.7.2.3</ecNumber>
    </recommendedName>
</protein>
<dbReference type="RefSeq" id="WP_125740798.1">
    <property type="nucleotide sequence ID" value="NZ_RCOR01000014.1"/>
</dbReference>
<evidence type="ECO:0000256" key="2">
    <source>
        <dbReference type="ARBA" id="ARBA00008982"/>
    </source>
</evidence>
<dbReference type="SUPFAM" id="SSF53748">
    <property type="entry name" value="Phosphoglycerate kinase"/>
    <property type="match status" value="1"/>
</dbReference>
<evidence type="ECO:0000256" key="6">
    <source>
        <dbReference type="ARBA" id="ARBA00022741"/>
    </source>
</evidence>
<dbReference type="GO" id="GO:0005829">
    <property type="term" value="C:cytosol"/>
    <property type="evidence" value="ECO:0007669"/>
    <property type="project" value="TreeGrafter"/>
</dbReference>
<keyword evidence="8 9" id="KW-0067">ATP-binding</keyword>
<dbReference type="GO" id="GO:0006094">
    <property type="term" value="P:gluconeogenesis"/>
    <property type="evidence" value="ECO:0007669"/>
    <property type="project" value="TreeGrafter"/>
</dbReference>
<proteinExistence type="inferred from homology"/>
<dbReference type="Proteomes" id="UP000278149">
    <property type="component" value="Unassembled WGS sequence"/>
</dbReference>
<evidence type="ECO:0000256" key="5">
    <source>
        <dbReference type="ARBA" id="ARBA00022679"/>
    </source>
</evidence>
<feature type="binding site" evidence="9">
    <location>
        <position position="209"/>
    </location>
    <ligand>
        <name>ATP</name>
        <dbReference type="ChEBI" id="CHEBI:30616"/>
    </ligand>
</feature>
<dbReference type="FunFam" id="3.40.50.1260:FF:000006">
    <property type="entry name" value="Phosphoglycerate kinase"/>
    <property type="match status" value="1"/>
</dbReference>
<evidence type="ECO:0000256" key="1">
    <source>
        <dbReference type="ARBA" id="ARBA00000642"/>
    </source>
</evidence>
<dbReference type="PANTHER" id="PTHR11406">
    <property type="entry name" value="PHOSPHOGLYCERATE KINASE"/>
    <property type="match status" value="1"/>
</dbReference>
<evidence type="ECO:0000256" key="8">
    <source>
        <dbReference type="ARBA" id="ARBA00022840"/>
    </source>
</evidence>
<dbReference type="GO" id="GO:0043531">
    <property type="term" value="F:ADP binding"/>
    <property type="evidence" value="ECO:0007669"/>
    <property type="project" value="TreeGrafter"/>
</dbReference>